<dbReference type="AlphaFoldDB" id="A0A329YDG1"/>
<dbReference type="EMBL" id="QMKK01000025">
    <property type="protein sequence ID" value="RAX41961.1"/>
    <property type="molecule type" value="Genomic_DNA"/>
</dbReference>
<dbReference type="RefSeq" id="WP_112341652.1">
    <property type="nucleotide sequence ID" value="NZ_QMKK01000025.1"/>
</dbReference>
<evidence type="ECO:0000313" key="1">
    <source>
        <dbReference type="EMBL" id="RAX41961.1"/>
    </source>
</evidence>
<organism evidence="1 2">
    <name type="scientific">Rhizobium tropici</name>
    <dbReference type="NCBI Taxonomy" id="398"/>
    <lineage>
        <taxon>Bacteria</taxon>
        <taxon>Pseudomonadati</taxon>
        <taxon>Pseudomonadota</taxon>
        <taxon>Alphaproteobacteria</taxon>
        <taxon>Hyphomicrobiales</taxon>
        <taxon>Rhizobiaceae</taxon>
        <taxon>Rhizobium/Agrobacterium group</taxon>
        <taxon>Rhizobium</taxon>
    </lineage>
</organism>
<sequence length="77" mass="8422">MKFLVLFTLGVSLFGCSKQPERTYSVDELMANQTLLSDLIAKCKSNPGELRATPNCVNAEAADWKSRLERMGKALGG</sequence>
<reference evidence="1 2" key="1">
    <citation type="submission" date="2018-06" db="EMBL/GenBank/DDBJ databases">
        <title>Whole Genome Sequence of an efficient microsymbiont, Rhizobium tropici.</title>
        <authorList>
            <person name="Srinivasan R."/>
            <person name="Singh H.V."/>
            <person name="Srivastava R."/>
            <person name="Kumari B."/>
            <person name="Radhakrishna A."/>
        </authorList>
    </citation>
    <scope>NUCLEOTIDE SEQUENCE [LARGE SCALE GENOMIC DNA]</scope>
    <source>
        <strain evidence="1 2">IGFRI Rhizo-19</strain>
    </source>
</reference>
<dbReference type="NCBIfam" id="NF033894">
    <property type="entry name" value="Eex_IncN"/>
    <property type="match status" value="1"/>
</dbReference>
<accession>A0A329YDG1</accession>
<evidence type="ECO:0000313" key="2">
    <source>
        <dbReference type="Proteomes" id="UP000251205"/>
    </source>
</evidence>
<name>A0A329YDG1_RHITR</name>
<proteinExistence type="predicted"/>
<dbReference type="PROSITE" id="PS51257">
    <property type="entry name" value="PROKAR_LIPOPROTEIN"/>
    <property type="match status" value="1"/>
</dbReference>
<comment type="caution">
    <text evidence="1">The sequence shown here is derived from an EMBL/GenBank/DDBJ whole genome shotgun (WGS) entry which is preliminary data.</text>
</comment>
<dbReference type="InterPro" id="IPR047937">
    <property type="entry name" value="Eex_IncN-like"/>
</dbReference>
<gene>
    <name evidence="1" type="ORF">DQ393_10275</name>
</gene>
<dbReference type="OrthoDB" id="7306558at2"/>
<protein>
    <recommendedName>
        <fullName evidence="3">EexN family lipoprotein</fullName>
    </recommendedName>
</protein>
<evidence type="ECO:0008006" key="3">
    <source>
        <dbReference type="Google" id="ProtNLM"/>
    </source>
</evidence>
<dbReference type="Proteomes" id="UP000251205">
    <property type="component" value="Unassembled WGS sequence"/>
</dbReference>